<dbReference type="InterPro" id="IPR002401">
    <property type="entry name" value="Cyt_P450_E_grp-I"/>
</dbReference>
<dbReference type="Pfam" id="PF00067">
    <property type="entry name" value="p450"/>
    <property type="match status" value="1"/>
</dbReference>
<dbReference type="InterPro" id="IPR036396">
    <property type="entry name" value="Cyt_P450_sf"/>
</dbReference>
<evidence type="ECO:0000256" key="4">
    <source>
        <dbReference type="ARBA" id="ARBA00023004"/>
    </source>
</evidence>
<evidence type="ECO:0000313" key="9">
    <source>
        <dbReference type="Proteomes" id="UP000789570"/>
    </source>
</evidence>
<accession>A0A9N8WRW4</accession>
<feature type="transmembrane region" description="Helical" evidence="7">
    <location>
        <begin position="36"/>
        <end position="57"/>
    </location>
</feature>
<evidence type="ECO:0000256" key="5">
    <source>
        <dbReference type="PIRSR" id="PIRSR602401-1"/>
    </source>
</evidence>
<dbReference type="PANTHER" id="PTHR24305">
    <property type="entry name" value="CYTOCHROME P450"/>
    <property type="match status" value="1"/>
</dbReference>
<organism evidence="8 9">
    <name type="scientific">Funneliformis caledonium</name>
    <dbReference type="NCBI Taxonomy" id="1117310"/>
    <lineage>
        <taxon>Eukaryota</taxon>
        <taxon>Fungi</taxon>
        <taxon>Fungi incertae sedis</taxon>
        <taxon>Mucoromycota</taxon>
        <taxon>Glomeromycotina</taxon>
        <taxon>Glomeromycetes</taxon>
        <taxon>Glomerales</taxon>
        <taxon>Glomeraceae</taxon>
        <taxon>Funneliformis</taxon>
    </lineage>
</organism>
<dbReference type="InterPro" id="IPR001128">
    <property type="entry name" value="Cyt_P450"/>
</dbReference>
<dbReference type="PROSITE" id="PS00086">
    <property type="entry name" value="CYTOCHROME_P450"/>
    <property type="match status" value="1"/>
</dbReference>
<keyword evidence="5 6" id="KW-0349">Heme</keyword>
<dbReference type="PANTHER" id="PTHR24305:SF166">
    <property type="entry name" value="CYTOCHROME P450 12A4, MITOCHONDRIAL-RELATED"/>
    <property type="match status" value="1"/>
</dbReference>
<keyword evidence="6" id="KW-0560">Oxidoreductase</keyword>
<evidence type="ECO:0000256" key="1">
    <source>
        <dbReference type="ARBA" id="ARBA00001971"/>
    </source>
</evidence>
<dbReference type="InterPro" id="IPR050121">
    <property type="entry name" value="Cytochrome_P450_monoxygenase"/>
</dbReference>
<dbReference type="Proteomes" id="UP000789570">
    <property type="component" value="Unassembled WGS sequence"/>
</dbReference>
<comment type="cofactor">
    <cofactor evidence="1 5">
        <name>heme</name>
        <dbReference type="ChEBI" id="CHEBI:30413"/>
    </cofactor>
</comment>
<dbReference type="GO" id="GO:0004497">
    <property type="term" value="F:monooxygenase activity"/>
    <property type="evidence" value="ECO:0007669"/>
    <property type="project" value="UniProtKB-KW"/>
</dbReference>
<evidence type="ECO:0000256" key="3">
    <source>
        <dbReference type="ARBA" id="ARBA00022723"/>
    </source>
</evidence>
<evidence type="ECO:0000313" key="8">
    <source>
        <dbReference type="EMBL" id="CAG8494713.1"/>
    </source>
</evidence>
<dbReference type="OrthoDB" id="1470350at2759"/>
<dbReference type="InterPro" id="IPR017972">
    <property type="entry name" value="Cyt_P450_CS"/>
</dbReference>
<dbReference type="Gene3D" id="1.10.630.10">
    <property type="entry name" value="Cytochrome P450"/>
    <property type="match status" value="1"/>
</dbReference>
<reference evidence="8" key="1">
    <citation type="submission" date="2021-06" db="EMBL/GenBank/DDBJ databases">
        <authorList>
            <person name="Kallberg Y."/>
            <person name="Tangrot J."/>
            <person name="Rosling A."/>
        </authorList>
    </citation>
    <scope>NUCLEOTIDE SEQUENCE</scope>
    <source>
        <strain evidence="8">UK204</strain>
    </source>
</reference>
<keyword evidence="7" id="KW-0812">Transmembrane</keyword>
<dbReference type="EMBL" id="CAJVPQ010000592">
    <property type="protein sequence ID" value="CAG8494713.1"/>
    <property type="molecule type" value="Genomic_DNA"/>
</dbReference>
<proteinExistence type="inferred from homology"/>
<keyword evidence="4 5" id="KW-0408">Iron</keyword>
<dbReference type="GO" id="GO:0016705">
    <property type="term" value="F:oxidoreductase activity, acting on paired donors, with incorporation or reduction of molecular oxygen"/>
    <property type="evidence" value="ECO:0007669"/>
    <property type="project" value="InterPro"/>
</dbReference>
<keyword evidence="9" id="KW-1185">Reference proteome</keyword>
<comment type="caution">
    <text evidence="8">The sequence shown here is derived from an EMBL/GenBank/DDBJ whole genome shotgun (WGS) entry which is preliminary data.</text>
</comment>
<sequence length="498" mass="56788">MIDFVSGTSTYALSKVIGWLILAIFLRIVSSMIHNAFISPLKAIPGPIISSVSYLLIAIRRPKGRVFEWFYQMHRQYGNVVRVGPNLVLFSSKEAVRQILYDNELPKPDTISGIRTDPNIATLFSATDRKFHKQRRSMITPSFSIKFIASLEPFMQSCIQALVKNLNTATSPSNKTRFNENGLPIVNIYQLVQATTLDIIGETAFGGSFNLIENGEHPLPGKVFQELRRRVLNHTFPYLKPFFKNDLWTDEFIQQIIRDRKELNAQGTRREDILQTLLDARDTKTNEGLSEFEIRDQTLEFLIAGSDTGSFTINMALIMLLHHPEKLRNLRNELDSAFPAGSRQSPEHKTLKNLQYLNAVINEILRLFPVSIAGILRQATDDIIIDGYHIPKGTNVSASIYQIHHSKEIWGVDAEEFVPERWVKGDPVELKKYIFSFGSGSRFCVGYNFAMMEMRLILASLLLNFEFEMVENQDLQIVHFITPALITKKFDVGVRVRC</sequence>
<evidence type="ECO:0000256" key="7">
    <source>
        <dbReference type="SAM" id="Phobius"/>
    </source>
</evidence>
<keyword evidence="3 5" id="KW-0479">Metal-binding</keyword>
<dbReference type="SUPFAM" id="SSF48264">
    <property type="entry name" value="Cytochrome P450"/>
    <property type="match status" value="1"/>
</dbReference>
<name>A0A9N8WRW4_9GLOM</name>
<dbReference type="GO" id="GO:0020037">
    <property type="term" value="F:heme binding"/>
    <property type="evidence" value="ECO:0007669"/>
    <property type="project" value="InterPro"/>
</dbReference>
<keyword evidence="6" id="KW-0503">Monooxygenase</keyword>
<gene>
    <name evidence="8" type="ORF">FCALED_LOCUS3395</name>
</gene>
<keyword evidence="7" id="KW-1133">Transmembrane helix</keyword>
<dbReference type="PRINTS" id="PR00463">
    <property type="entry name" value="EP450I"/>
</dbReference>
<comment type="similarity">
    <text evidence="2 6">Belongs to the cytochrome P450 family.</text>
</comment>
<protein>
    <submittedName>
        <fullName evidence="8">15657_t:CDS:1</fullName>
    </submittedName>
</protein>
<dbReference type="AlphaFoldDB" id="A0A9N8WRW4"/>
<dbReference type="PRINTS" id="PR00385">
    <property type="entry name" value="P450"/>
</dbReference>
<feature type="binding site" description="axial binding residue" evidence="5">
    <location>
        <position position="444"/>
    </location>
    <ligand>
        <name>heme</name>
        <dbReference type="ChEBI" id="CHEBI:30413"/>
    </ligand>
    <ligandPart>
        <name>Fe</name>
        <dbReference type="ChEBI" id="CHEBI:18248"/>
    </ligandPart>
</feature>
<dbReference type="GO" id="GO:0005506">
    <property type="term" value="F:iron ion binding"/>
    <property type="evidence" value="ECO:0007669"/>
    <property type="project" value="InterPro"/>
</dbReference>
<keyword evidence="7" id="KW-0472">Membrane</keyword>
<evidence type="ECO:0000256" key="6">
    <source>
        <dbReference type="RuleBase" id="RU000461"/>
    </source>
</evidence>
<evidence type="ECO:0000256" key="2">
    <source>
        <dbReference type="ARBA" id="ARBA00010617"/>
    </source>
</evidence>
<feature type="transmembrane region" description="Helical" evidence="7">
    <location>
        <begin position="12"/>
        <end position="30"/>
    </location>
</feature>